<evidence type="ECO:0000313" key="3">
    <source>
        <dbReference type="Proteomes" id="UP000294225"/>
    </source>
</evidence>
<name>A0A4R0J3C6_9ACTN</name>
<dbReference type="RefSeq" id="WP_131495468.1">
    <property type="nucleotide sequence ID" value="NZ_SJKC01000001.1"/>
</dbReference>
<reference evidence="2 3" key="1">
    <citation type="submission" date="2019-02" db="EMBL/GenBank/DDBJ databases">
        <title>Kribbella capetownensis sp. nov. and Kribbella speibonae sp. nov., isolated from soil.</title>
        <authorList>
            <person name="Curtis S.M."/>
            <person name="Norton I."/>
            <person name="Everest G.J."/>
            <person name="Meyers P.R."/>
        </authorList>
    </citation>
    <scope>NUCLEOTIDE SEQUENCE [LARGE SCALE GENOMIC DNA]</scope>
    <source>
        <strain evidence="2 3">YM55</strain>
    </source>
</reference>
<dbReference type="AlphaFoldDB" id="A0A4R0J3C6"/>
<sequence>MIRRIAALALATALIPAPAGAKVAVTQACSEAVPAVRTVPLTANRTGEVWGRIELRRDTCHQYWAYLKLNSPIITGGTRATAVLAYWEEGLQQPGLTCNSPGGNGYITRNQTSCRTPKLPWTFVDGFMATGHYDVQLEGGSAWYAVAKGQTKKAPGRI</sequence>
<evidence type="ECO:0000313" key="2">
    <source>
        <dbReference type="EMBL" id="TCC40951.1"/>
    </source>
</evidence>
<evidence type="ECO:0000256" key="1">
    <source>
        <dbReference type="SAM" id="SignalP"/>
    </source>
</evidence>
<protein>
    <recommendedName>
        <fullName evidence="4">DUF2690 domain-containing protein</fullName>
    </recommendedName>
</protein>
<organism evidence="2 3">
    <name type="scientific">Kribbella speibonae</name>
    <dbReference type="NCBI Taxonomy" id="1572660"/>
    <lineage>
        <taxon>Bacteria</taxon>
        <taxon>Bacillati</taxon>
        <taxon>Actinomycetota</taxon>
        <taxon>Actinomycetes</taxon>
        <taxon>Propionibacteriales</taxon>
        <taxon>Kribbellaceae</taxon>
        <taxon>Kribbella</taxon>
    </lineage>
</organism>
<keyword evidence="1" id="KW-0732">Signal</keyword>
<dbReference type="Proteomes" id="UP000294225">
    <property type="component" value="Unassembled WGS sequence"/>
</dbReference>
<proteinExistence type="predicted"/>
<feature type="chain" id="PRO_5020496633" description="DUF2690 domain-containing protein" evidence="1">
    <location>
        <begin position="22"/>
        <end position="158"/>
    </location>
</feature>
<accession>A0A4R0J3C6</accession>
<dbReference type="EMBL" id="SJKC01000001">
    <property type="protein sequence ID" value="TCC40951.1"/>
    <property type="molecule type" value="Genomic_DNA"/>
</dbReference>
<feature type="signal peptide" evidence="1">
    <location>
        <begin position="1"/>
        <end position="21"/>
    </location>
</feature>
<comment type="caution">
    <text evidence="2">The sequence shown here is derived from an EMBL/GenBank/DDBJ whole genome shotgun (WGS) entry which is preliminary data.</text>
</comment>
<gene>
    <name evidence="2" type="ORF">E0H92_04515</name>
</gene>
<evidence type="ECO:0008006" key="4">
    <source>
        <dbReference type="Google" id="ProtNLM"/>
    </source>
</evidence>